<organism evidence="1">
    <name type="scientific">Burkholderia pseudomallei 1710a</name>
    <dbReference type="NCBI Taxonomy" id="320371"/>
    <lineage>
        <taxon>Bacteria</taxon>
        <taxon>Pseudomonadati</taxon>
        <taxon>Pseudomonadota</taxon>
        <taxon>Betaproteobacteria</taxon>
        <taxon>Burkholderiales</taxon>
        <taxon>Burkholderiaceae</taxon>
        <taxon>Burkholderia</taxon>
        <taxon>pseudomallei group</taxon>
    </lineage>
</organism>
<dbReference type="Proteomes" id="UP000001812">
    <property type="component" value="Chromosome I"/>
</dbReference>
<dbReference type="HOGENOM" id="CLU_3230850_0_0_4"/>
<dbReference type="EMBL" id="CM000832">
    <property type="protein sequence ID" value="EET10089.1"/>
    <property type="molecule type" value="Genomic_DNA"/>
</dbReference>
<gene>
    <name evidence="1" type="ORF">BURPS1710A_2482</name>
</gene>
<name>A0A0E1WCD5_BURPE</name>
<protein>
    <submittedName>
        <fullName evidence="1">Uncharacterized protein</fullName>
    </submittedName>
</protein>
<proteinExistence type="predicted"/>
<evidence type="ECO:0000313" key="1">
    <source>
        <dbReference type="EMBL" id="EET10089.1"/>
    </source>
</evidence>
<accession>A0A0E1WCD5</accession>
<dbReference type="AlphaFoldDB" id="A0A0E1WCD5"/>
<reference evidence="1" key="1">
    <citation type="submission" date="2009-05" db="EMBL/GenBank/DDBJ databases">
        <authorList>
            <person name="Harkins D.M."/>
            <person name="DeShazer D."/>
            <person name="Woods D.E."/>
            <person name="Brinkac L.M."/>
            <person name="Brown K.A."/>
            <person name="Hung G.C."/>
            <person name="Tuanyok A."/>
            <person name="Zhang B."/>
            <person name="Nierman W.C."/>
        </authorList>
    </citation>
    <scope>NUCLEOTIDE SEQUENCE [LARGE SCALE GENOMIC DNA]</scope>
    <source>
        <strain evidence="1">1710a</strain>
    </source>
</reference>
<sequence length="43" mass="4969">MPHFFWASFPMQNSPERICHRLESSSGKFAIPLCQVSNTPNQF</sequence>